<proteinExistence type="predicted"/>
<dbReference type="EMBL" id="CP127294">
    <property type="protein sequence ID" value="WIX76090.1"/>
    <property type="molecule type" value="Genomic_DNA"/>
</dbReference>
<accession>A0A9Y2MPI8</accession>
<evidence type="ECO:0000313" key="2">
    <source>
        <dbReference type="EMBL" id="WIX76090.1"/>
    </source>
</evidence>
<reference evidence="2 3" key="1">
    <citation type="submission" date="2023-06" db="EMBL/GenBank/DDBJ databases">
        <authorList>
            <person name="Oyuntsetseg B."/>
            <person name="Kim S.B."/>
        </authorList>
    </citation>
    <scope>NUCLEOTIDE SEQUENCE [LARGE SCALE GENOMIC DNA]</scope>
    <source>
        <strain evidence="2 3">2-15</strain>
    </source>
</reference>
<evidence type="ECO:0000259" key="1">
    <source>
        <dbReference type="Pfam" id="PF12680"/>
    </source>
</evidence>
<dbReference type="InterPro" id="IPR032710">
    <property type="entry name" value="NTF2-like_dom_sf"/>
</dbReference>
<organism evidence="2 3">
    <name type="scientific">Amycolatopsis carbonis</name>
    <dbReference type="NCBI Taxonomy" id="715471"/>
    <lineage>
        <taxon>Bacteria</taxon>
        <taxon>Bacillati</taxon>
        <taxon>Actinomycetota</taxon>
        <taxon>Actinomycetes</taxon>
        <taxon>Pseudonocardiales</taxon>
        <taxon>Pseudonocardiaceae</taxon>
        <taxon>Amycolatopsis</taxon>
    </lineage>
</organism>
<keyword evidence="3" id="KW-1185">Reference proteome</keyword>
<dbReference type="KEGG" id="acab:QRX50_32055"/>
<feature type="domain" description="SnoaL-like" evidence="1">
    <location>
        <begin position="8"/>
        <end position="110"/>
    </location>
</feature>
<protein>
    <submittedName>
        <fullName evidence="2">Nuclear transport factor 2 family protein</fullName>
    </submittedName>
</protein>
<dbReference type="InterPro" id="IPR037401">
    <property type="entry name" value="SnoaL-like"/>
</dbReference>
<name>A0A9Y2MPI8_9PSEU</name>
<dbReference type="Pfam" id="PF12680">
    <property type="entry name" value="SnoaL_2"/>
    <property type="match status" value="1"/>
</dbReference>
<dbReference type="AlphaFoldDB" id="A0A9Y2MPI8"/>
<dbReference type="Gene3D" id="3.10.450.50">
    <property type="match status" value="1"/>
</dbReference>
<gene>
    <name evidence="2" type="ORF">QRX50_32055</name>
</gene>
<sequence length="120" mass="12885">MSDVTSTVEQYIAIWNETDAERRRALVAEVFTPDASMTDPLGSVTGHDGIDGFIGGAQAQFAGLTFSLPKAPDAHHDLARFQWYLTAPGADEPLAIGFDVVELTDGRIAKVHGFLDKIPG</sequence>
<dbReference type="Proteomes" id="UP001236014">
    <property type="component" value="Chromosome"/>
</dbReference>
<dbReference type="RefSeq" id="WP_285966847.1">
    <property type="nucleotide sequence ID" value="NZ_CP127294.1"/>
</dbReference>
<dbReference type="SUPFAM" id="SSF54427">
    <property type="entry name" value="NTF2-like"/>
    <property type="match status" value="1"/>
</dbReference>
<evidence type="ECO:0000313" key="3">
    <source>
        <dbReference type="Proteomes" id="UP001236014"/>
    </source>
</evidence>